<keyword evidence="5 9" id="KW-0997">Cell inner membrane</keyword>
<evidence type="ECO:0000256" key="4">
    <source>
        <dbReference type="ARBA" id="ARBA00022475"/>
    </source>
</evidence>
<evidence type="ECO:0000256" key="2">
    <source>
        <dbReference type="ARBA" id="ARBA00009477"/>
    </source>
</evidence>
<dbReference type="PANTHER" id="PTHR30386">
    <property type="entry name" value="MEMBRANE FUSION SUBUNIT OF EMRAB-TOLC MULTIDRUG EFFLUX PUMP"/>
    <property type="match status" value="1"/>
</dbReference>
<dbReference type="InterPro" id="IPR006144">
    <property type="entry name" value="Secretion_HlyD_CS"/>
</dbReference>
<dbReference type="Proteomes" id="UP000032303">
    <property type="component" value="Chromosome 1"/>
</dbReference>
<evidence type="ECO:0000256" key="6">
    <source>
        <dbReference type="ARBA" id="ARBA00022692"/>
    </source>
</evidence>
<evidence type="ECO:0000313" key="12">
    <source>
        <dbReference type="EMBL" id="AJR06628.1"/>
    </source>
</evidence>
<evidence type="ECO:0000259" key="11">
    <source>
        <dbReference type="Pfam" id="PF26002"/>
    </source>
</evidence>
<evidence type="ECO:0000256" key="7">
    <source>
        <dbReference type="ARBA" id="ARBA00022989"/>
    </source>
</evidence>
<dbReference type="InterPro" id="IPR010129">
    <property type="entry name" value="T1SS_HlyD"/>
</dbReference>
<gene>
    <name evidence="12" type="ORF">H744_1c1610</name>
</gene>
<evidence type="ECO:0000256" key="5">
    <source>
        <dbReference type="ARBA" id="ARBA00022519"/>
    </source>
</evidence>
<dbReference type="PATRIC" id="fig|658445.3.peg.1740"/>
<reference evidence="12 13" key="1">
    <citation type="submission" date="2013-05" db="EMBL/GenBank/DDBJ databases">
        <title>Complete genome sequence of the lipase-producing bacterium Photobacterium gaetbulicola Gung47.</title>
        <authorList>
            <person name="Kim Y.-O."/>
        </authorList>
    </citation>
    <scope>NUCLEOTIDE SEQUENCE [LARGE SCALE GENOMIC DNA]</scope>
    <source>
        <strain evidence="12 13">Gung47</strain>
    </source>
</reference>
<keyword evidence="8 9" id="KW-0472">Membrane</keyword>
<protein>
    <recommendedName>
        <fullName evidence="9">Membrane fusion protein (MFP) family protein</fullName>
    </recommendedName>
</protein>
<dbReference type="Gene3D" id="2.40.30.170">
    <property type="match status" value="1"/>
</dbReference>
<keyword evidence="4 9" id="KW-1003">Cell membrane</keyword>
<dbReference type="Pfam" id="PF25917">
    <property type="entry name" value="BSH_RND"/>
    <property type="match status" value="1"/>
</dbReference>
<feature type="domain" description="AprE-like beta-barrel" evidence="11">
    <location>
        <begin position="320"/>
        <end position="408"/>
    </location>
</feature>
<evidence type="ECO:0000256" key="1">
    <source>
        <dbReference type="ARBA" id="ARBA00004377"/>
    </source>
</evidence>
<evidence type="ECO:0000256" key="8">
    <source>
        <dbReference type="ARBA" id="ARBA00023136"/>
    </source>
</evidence>
<keyword evidence="13" id="KW-1185">Reference proteome</keyword>
<dbReference type="Gene3D" id="2.40.50.100">
    <property type="match status" value="1"/>
</dbReference>
<dbReference type="GO" id="GO:0009306">
    <property type="term" value="P:protein secretion"/>
    <property type="evidence" value="ECO:0007669"/>
    <property type="project" value="InterPro"/>
</dbReference>
<dbReference type="Pfam" id="PF26002">
    <property type="entry name" value="Beta-barrel_AprE"/>
    <property type="match status" value="1"/>
</dbReference>
<evidence type="ECO:0000313" key="13">
    <source>
        <dbReference type="Proteomes" id="UP000032303"/>
    </source>
</evidence>
<name>A0A0C5WHK5_9GAMM</name>
<keyword evidence="3 9" id="KW-0813">Transport</keyword>
<keyword evidence="7 9" id="KW-1133">Transmembrane helix</keyword>
<dbReference type="EMBL" id="CP005973">
    <property type="protein sequence ID" value="AJR06628.1"/>
    <property type="molecule type" value="Genomic_DNA"/>
</dbReference>
<keyword evidence="6 9" id="KW-0812">Transmembrane</keyword>
<accession>A0A0C5WHK5</accession>
<dbReference type="KEGG" id="pgb:H744_1c1610"/>
<dbReference type="NCBIfam" id="TIGR01843">
    <property type="entry name" value="type_I_hlyD"/>
    <property type="match status" value="1"/>
</dbReference>
<dbReference type="InterPro" id="IPR058982">
    <property type="entry name" value="Beta-barrel_AprE"/>
</dbReference>
<dbReference type="InterPro" id="IPR050739">
    <property type="entry name" value="MFP"/>
</dbReference>
<evidence type="ECO:0000259" key="10">
    <source>
        <dbReference type="Pfam" id="PF25917"/>
    </source>
</evidence>
<dbReference type="AlphaFoldDB" id="A0A0C5WHK5"/>
<dbReference type="HOGENOM" id="CLU_023976_0_1_6"/>
<evidence type="ECO:0000256" key="9">
    <source>
        <dbReference type="RuleBase" id="RU365093"/>
    </source>
</evidence>
<sequence length="431" mass="48834">MIRLQQHPPAVAAQLMLLVICLIFGGFALWASLGHINILVSGGGKIETVSHLTRIQPVAVGKISRLLVREGEQVSAGQLLLELDTTDFDVDKVHIERKIAYQNLILDRLEMTDRAFDELHRSYGILKGAKNLDPDFVKHQQMKMNSEINSYFAELEKFDGKEQERLAEKAEVIASIDKLEQFLAISAEQENAKRVLSEQKVLSRLSWLDERRNLIADEKELYVLRQREMRIEASIRQVRQEMLSYQAAVKSAVATERLNALEELSAAREELKRVDTRIAHSQLRAPVSGIVHRLQAYRAGEVLLEAQPVMQIIPDETELEVVAYVPNRDIGFVRLGAEAVIKVESYPYTQYGKLTGIVKSVSPDAIEFVESGLYFEVKIKLDQQSLDYHGNPLKLTPGMSVLSEIKTGERKLIEYFLSPLIQIKDNAFSER</sequence>
<feature type="domain" description="Multidrug resistance protein MdtA-like barrel-sandwich hybrid" evidence="10">
    <location>
        <begin position="55"/>
        <end position="308"/>
    </location>
</feature>
<dbReference type="PROSITE" id="PS00543">
    <property type="entry name" value="HLYD_FAMILY"/>
    <property type="match status" value="1"/>
</dbReference>
<evidence type="ECO:0000256" key="3">
    <source>
        <dbReference type="ARBA" id="ARBA00022448"/>
    </source>
</evidence>
<comment type="subcellular location">
    <subcellularLocation>
        <location evidence="1 9">Cell inner membrane</location>
        <topology evidence="1 9">Single-pass membrane protein</topology>
    </subcellularLocation>
</comment>
<dbReference type="STRING" id="658445.H744_1c1610"/>
<comment type="similarity">
    <text evidence="2 9">Belongs to the membrane fusion protein (MFP) (TC 8.A.1) family.</text>
</comment>
<dbReference type="InterPro" id="IPR058625">
    <property type="entry name" value="MdtA-like_BSH"/>
</dbReference>
<dbReference type="PANTHER" id="PTHR30386:SF27">
    <property type="entry name" value="MEMBRANE FUSION PROTEIN (MFP) FAMILY PROTEIN"/>
    <property type="match status" value="1"/>
</dbReference>
<dbReference type="PRINTS" id="PR01490">
    <property type="entry name" value="RTXTOXIND"/>
</dbReference>
<dbReference type="GO" id="GO:0005886">
    <property type="term" value="C:plasma membrane"/>
    <property type="evidence" value="ECO:0007669"/>
    <property type="project" value="UniProtKB-SubCell"/>
</dbReference>
<organism evidence="12 13">
    <name type="scientific">Photobacterium gaetbulicola Gung47</name>
    <dbReference type="NCBI Taxonomy" id="658445"/>
    <lineage>
        <taxon>Bacteria</taxon>
        <taxon>Pseudomonadati</taxon>
        <taxon>Pseudomonadota</taxon>
        <taxon>Gammaproteobacteria</taxon>
        <taxon>Vibrionales</taxon>
        <taxon>Vibrionaceae</taxon>
        <taxon>Photobacterium</taxon>
    </lineage>
</organism>
<proteinExistence type="inferred from homology"/>
<feature type="transmembrane region" description="Helical" evidence="9">
    <location>
        <begin position="12"/>
        <end position="33"/>
    </location>
</feature>